<dbReference type="EMBL" id="CAJOAX010010762">
    <property type="protein sequence ID" value="CAF4081022.1"/>
    <property type="molecule type" value="Genomic_DNA"/>
</dbReference>
<organism evidence="1 2">
    <name type="scientific">Rotaria sordida</name>
    <dbReference type="NCBI Taxonomy" id="392033"/>
    <lineage>
        <taxon>Eukaryota</taxon>
        <taxon>Metazoa</taxon>
        <taxon>Spiralia</taxon>
        <taxon>Gnathifera</taxon>
        <taxon>Rotifera</taxon>
        <taxon>Eurotatoria</taxon>
        <taxon>Bdelloidea</taxon>
        <taxon>Philodinida</taxon>
        <taxon>Philodinidae</taxon>
        <taxon>Rotaria</taxon>
    </lineage>
</organism>
<dbReference type="Proteomes" id="UP000663823">
    <property type="component" value="Unassembled WGS sequence"/>
</dbReference>
<comment type="caution">
    <text evidence="1">The sequence shown here is derived from an EMBL/GenBank/DDBJ whole genome shotgun (WGS) entry which is preliminary data.</text>
</comment>
<name>A0A819TN59_9BILA</name>
<feature type="non-terminal residue" evidence="1">
    <location>
        <position position="14"/>
    </location>
</feature>
<proteinExistence type="predicted"/>
<evidence type="ECO:0000313" key="2">
    <source>
        <dbReference type="Proteomes" id="UP000663823"/>
    </source>
</evidence>
<sequence>MATGAVLEAKYVRD</sequence>
<accession>A0A819TN59</accession>
<evidence type="ECO:0000313" key="1">
    <source>
        <dbReference type="EMBL" id="CAF4081022.1"/>
    </source>
</evidence>
<protein>
    <submittedName>
        <fullName evidence="1">Uncharacterized protein</fullName>
    </submittedName>
</protein>
<gene>
    <name evidence="1" type="ORF">OTI717_LOCUS33193</name>
</gene>
<reference evidence="1" key="1">
    <citation type="submission" date="2021-02" db="EMBL/GenBank/DDBJ databases">
        <authorList>
            <person name="Nowell W R."/>
        </authorList>
    </citation>
    <scope>NUCLEOTIDE SEQUENCE</scope>
</reference>